<dbReference type="AlphaFoldDB" id="A0A8I6RCL4"/>
<dbReference type="GO" id="GO:0045814">
    <property type="term" value="P:negative regulation of gene expression, epigenetic"/>
    <property type="evidence" value="ECO:0007669"/>
    <property type="project" value="TreeGrafter"/>
</dbReference>
<accession>A0A8I6RCL4</accession>
<dbReference type="GO" id="GO:0042799">
    <property type="term" value="F:histone H4K20 methyltransferase activity"/>
    <property type="evidence" value="ECO:0007669"/>
    <property type="project" value="TreeGrafter"/>
</dbReference>
<evidence type="ECO:0000256" key="1">
    <source>
        <dbReference type="ARBA" id="ARBA00022603"/>
    </source>
</evidence>
<dbReference type="SMART" id="SM00317">
    <property type="entry name" value="SET"/>
    <property type="match status" value="1"/>
</dbReference>
<evidence type="ECO:0000313" key="5">
    <source>
        <dbReference type="EnsemblMetazoa" id="XP_014241295.1"/>
    </source>
</evidence>
<protein>
    <recommendedName>
        <fullName evidence="4">SET domain-containing protein</fullName>
    </recommendedName>
</protein>
<feature type="domain" description="SET" evidence="4">
    <location>
        <begin position="5"/>
        <end position="331"/>
    </location>
</feature>
<dbReference type="GO" id="GO:0032259">
    <property type="term" value="P:methylation"/>
    <property type="evidence" value="ECO:0007669"/>
    <property type="project" value="UniProtKB-KW"/>
</dbReference>
<dbReference type="Proteomes" id="UP000494040">
    <property type="component" value="Unassembled WGS sequence"/>
</dbReference>
<reference evidence="5" key="1">
    <citation type="submission" date="2022-01" db="UniProtKB">
        <authorList>
            <consortium name="EnsemblMetazoa"/>
        </authorList>
    </citation>
    <scope>IDENTIFICATION</scope>
</reference>
<organism evidence="5 6">
    <name type="scientific">Cimex lectularius</name>
    <name type="common">Bed bug</name>
    <name type="synonym">Acanthia lectularia</name>
    <dbReference type="NCBI Taxonomy" id="79782"/>
    <lineage>
        <taxon>Eukaryota</taxon>
        <taxon>Metazoa</taxon>
        <taxon>Ecdysozoa</taxon>
        <taxon>Arthropoda</taxon>
        <taxon>Hexapoda</taxon>
        <taxon>Insecta</taxon>
        <taxon>Pterygota</taxon>
        <taxon>Neoptera</taxon>
        <taxon>Paraneoptera</taxon>
        <taxon>Hemiptera</taxon>
        <taxon>Heteroptera</taxon>
        <taxon>Panheteroptera</taxon>
        <taxon>Cimicomorpha</taxon>
        <taxon>Cimicidae</taxon>
        <taxon>Cimex</taxon>
    </lineage>
</organism>
<evidence type="ECO:0000313" key="6">
    <source>
        <dbReference type="Proteomes" id="UP000494040"/>
    </source>
</evidence>
<dbReference type="CTD" id="10322"/>
<dbReference type="PANTHER" id="PTHR46402">
    <property type="entry name" value="SET AND MYND DOMAIN-CONTAINING PROTEIN 5"/>
    <property type="match status" value="1"/>
</dbReference>
<dbReference type="KEGG" id="clec:106662013"/>
<evidence type="ECO:0000259" key="4">
    <source>
        <dbReference type="PROSITE" id="PS50280"/>
    </source>
</evidence>
<evidence type="ECO:0000256" key="3">
    <source>
        <dbReference type="ARBA" id="ARBA00022691"/>
    </source>
</evidence>
<evidence type="ECO:0000256" key="2">
    <source>
        <dbReference type="ARBA" id="ARBA00022679"/>
    </source>
</evidence>
<keyword evidence="2" id="KW-0808">Transferase</keyword>
<dbReference type="Pfam" id="PF00856">
    <property type="entry name" value="SET"/>
    <property type="match status" value="1"/>
</dbReference>
<dbReference type="EnsemblMetazoa" id="XM_014385809.2">
    <property type="protein sequence ID" value="XP_014241295.1"/>
    <property type="gene ID" value="LOC106662013"/>
</dbReference>
<keyword evidence="3" id="KW-0949">S-adenosyl-L-methionine</keyword>
<dbReference type="OMA" id="LMAMYQQ"/>
<keyword evidence="6" id="KW-1185">Reference proteome</keyword>
<dbReference type="PROSITE" id="PS50280">
    <property type="entry name" value="SET"/>
    <property type="match status" value="1"/>
</dbReference>
<dbReference type="InterPro" id="IPR046341">
    <property type="entry name" value="SET_dom_sf"/>
</dbReference>
<sequence length="384" mass="43606">MSSDCGFECKKISELKGIGLFATKSYREGETIFVEDPLVAAQFSWNEAYGYLACHHCLRPLETVEENVKRLTNNSNIIVPLPKLCSTDQSKHRACELCEIQFCSDVCKELAFQQYHNAICFAKKPSLLGLCEKWKKIHYPPETTSIMLLLKIIGMVEQAEGNEELMNRFLNFSHGSSDEREGMLLKLFGPENSEKLKILHTQLTQSLSVRHAGSLVSEEGMKSLFALIGRNGQGIGTSVFSEWVKVVEKHEMSNEDKERTDNFIDAVYQAMDEYVGTFLNTEGSGLYETQRCINHSCSPNAVVTFPYSNSTLLLQAKTNIEPGDEICISYLDDCQLERSRHSRNKDFRDYYLFECTCEKCLSQLNDPDVTSEEESEEEVEDMDC</sequence>
<name>A0A8I6RCL4_CIMLE</name>
<keyword evidence="1" id="KW-0489">Methyltransferase</keyword>
<dbReference type="PANTHER" id="PTHR46402:SF2">
    <property type="entry name" value="HISTONE-LYSINE N-TRIMETHYLTRANSFERASE SMYD5"/>
    <property type="match status" value="1"/>
</dbReference>
<dbReference type="InterPro" id="IPR001214">
    <property type="entry name" value="SET_dom"/>
</dbReference>
<dbReference type="OrthoDB" id="438641at2759"/>
<dbReference type="Gene3D" id="2.170.270.10">
    <property type="entry name" value="SET domain"/>
    <property type="match status" value="1"/>
</dbReference>
<dbReference type="SUPFAM" id="SSF82199">
    <property type="entry name" value="SET domain"/>
    <property type="match status" value="1"/>
</dbReference>
<dbReference type="RefSeq" id="XP_014241295.1">
    <property type="nucleotide sequence ID" value="XM_014385809.2"/>
</dbReference>
<dbReference type="GeneID" id="106662013"/>
<proteinExistence type="predicted"/>